<dbReference type="Gene3D" id="3.30.700.10">
    <property type="entry name" value="Glycoprotein, Type 4 Pilin"/>
    <property type="match status" value="1"/>
</dbReference>
<keyword evidence="1" id="KW-0732">Signal</keyword>
<dbReference type="PROSITE" id="PS51257">
    <property type="entry name" value="PROKAR_LIPOPROTEIN"/>
    <property type="match status" value="1"/>
</dbReference>
<name>A0A918XDN2_9GAMM</name>
<dbReference type="InterPro" id="IPR013545">
    <property type="entry name" value="T2SS_protein-GspG_C"/>
</dbReference>
<sequence length="224" mass="23943">MIRAVVTAAYTLCAITLLGGCAAQPLSIDEARQLIMNALPLRSYSSLSEVAYYPGQVVCGLYETADDYGGSNRPRPFVIVGQDAMPYAKPLDTAIYCSEDPASSLQIELGIGPVESSNTALMQVRSDLTALSEALEAAVSELGYYPRDADWQSVLTGASGKAFIESVPTDPWGNRYQYYVDPFGGSKGQYALWTLGADVAEGGAGPDADIYVKYLPYIEHVAGL</sequence>
<evidence type="ECO:0000313" key="3">
    <source>
        <dbReference type="EMBL" id="GHD27349.1"/>
    </source>
</evidence>
<dbReference type="SUPFAM" id="SSF54523">
    <property type="entry name" value="Pili subunits"/>
    <property type="match status" value="1"/>
</dbReference>
<feature type="signal peptide" evidence="1">
    <location>
        <begin position="1"/>
        <end position="23"/>
    </location>
</feature>
<protein>
    <recommendedName>
        <fullName evidence="2">Type II secretion system protein GspG C-terminal domain-containing protein</fullName>
    </recommendedName>
</protein>
<evidence type="ECO:0000313" key="4">
    <source>
        <dbReference type="Proteomes" id="UP000644693"/>
    </source>
</evidence>
<dbReference type="Pfam" id="PF08334">
    <property type="entry name" value="T2SSG"/>
    <property type="match status" value="1"/>
</dbReference>
<keyword evidence="4" id="KW-1185">Reference proteome</keyword>
<dbReference type="Proteomes" id="UP000644693">
    <property type="component" value="Unassembled WGS sequence"/>
</dbReference>
<evidence type="ECO:0000256" key="1">
    <source>
        <dbReference type="SAM" id="SignalP"/>
    </source>
</evidence>
<comment type="caution">
    <text evidence="3">The sequence shown here is derived from an EMBL/GenBank/DDBJ whole genome shotgun (WGS) entry which is preliminary data.</text>
</comment>
<proteinExistence type="predicted"/>
<dbReference type="InterPro" id="IPR045584">
    <property type="entry name" value="Pilin-like"/>
</dbReference>
<dbReference type="AlphaFoldDB" id="A0A918XDN2"/>
<dbReference type="RefSeq" id="WP_189474924.1">
    <property type="nucleotide sequence ID" value="NZ_BMYM01000001.1"/>
</dbReference>
<dbReference type="EMBL" id="BMYM01000001">
    <property type="protein sequence ID" value="GHD27349.1"/>
    <property type="molecule type" value="Genomic_DNA"/>
</dbReference>
<evidence type="ECO:0000259" key="2">
    <source>
        <dbReference type="Pfam" id="PF08334"/>
    </source>
</evidence>
<feature type="chain" id="PRO_5037657030" description="Type II secretion system protein GspG C-terminal domain-containing protein" evidence="1">
    <location>
        <begin position="24"/>
        <end position="224"/>
    </location>
</feature>
<gene>
    <name evidence="3" type="ORF">GCM10007053_05490</name>
</gene>
<accession>A0A918XDN2</accession>
<reference evidence="3" key="1">
    <citation type="journal article" date="2014" name="Int. J. Syst. Evol. Microbiol.">
        <title>Complete genome sequence of Corynebacterium casei LMG S-19264T (=DSM 44701T), isolated from a smear-ripened cheese.</title>
        <authorList>
            <consortium name="US DOE Joint Genome Institute (JGI-PGF)"/>
            <person name="Walter F."/>
            <person name="Albersmeier A."/>
            <person name="Kalinowski J."/>
            <person name="Ruckert C."/>
        </authorList>
    </citation>
    <scope>NUCLEOTIDE SEQUENCE</scope>
    <source>
        <strain evidence="3">KCTC 23430</strain>
    </source>
</reference>
<organism evidence="3 4">
    <name type="scientific">Parahalioglobus pacificus</name>
    <dbReference type="NCBI Taxonomy" id="930806"/>
    <lineage>
        <taxon>Bacteria</taxon>
        <taxon>Pseudomonadati</taxon>
        <taxon>Pseudomonadota</taxon>
        <taxon>Gammaproteobacteria</taxon>
        <taxon>Cellvibrionales</taxon>
        <taxon>Halieaceae</taxon>
        <taxon>Parahalioglobus</taxon>
    </lineage>
</organism>
<reference evidence="3" key="2">
    <citation type="submission" date="2020-09" db="EMBL/GenBank/DDBJ databases">
        <authorList>
            <person name="Sun Q."/>
            <person name="Kim S."/>
        </authorList>
    </citation>
    <scope>NUCLEOTIDE SEQUENCE</scope>
    <source>
        <strain evidence="3">KCTC 23430</strain>
    </source>
</reference>
<feature type="domain" description="Type II secretion system protein GspG C-terminal" evidence="2">
    <location>
        <begin position="122"/>
        <end position="211"/>
    </location>
</feature>